<keyword evidence="1" id="KW-0862">Zinc</keyword>
<evidence type="ECO:0000256" key="1">
    <source>
        <dbReference type="PROSITE-ProRule" id="PRU00042"/>
    </source>
</evidence>
<accession>A0ABP1JSJ2</accession>
<keyword evidence="4" id="KW-1185">Reference proteome</keyword>
<reference evidence="3 4" key="1">
    <citation type="submission" date="2024-07" db="EMBL/GenBank/DDBJ databases">
        <authorList>
            <person name="Akdeniz Z."/>
        </authorList>
    </citation>
    <scope>NUCLEOTIDE SEQUENCE [LARGE SCALE GENOMIC DNA]</scope>
</reference>
<protein>
    <recommendedName>
        <fullName evidence="2">C2H2-type domain-containing protein</fullName>
    </recommendedName>
</protein>
<evidence type="ECO:0000313" key="4">
    <source>
        <dbReference type="Proteomes" id="UP001642409"/>
    </source>
</evidence>
<evidence type="ECO:0000313" key="3">
    <source>
        <dbReference type="EMBL" id="CAL6045221.1"/>
    </source>
</evidence>
<comment type="caution">
    <text evidence="3">The sequence shown here is derived from an EMBL/GenBank/DDBJ whole genome shotgun (WGS) entry which is preliminary data.</text>
</comment>
<dbReference type="SUPFAM" id="SSF57667">
    <property type="entry name" value="beta-beta-alpha zinc fingers"/>
    <property type="match status" value="1"/>
</dbReference>
<dbReference type="InterPro" id="IPR036236">
    <property type="entry name" value="Znf_C2H2_sf"/>
</dbReference>
<dbReference type="PROSITE" id="PS00028">
    <property type="entry name" value="ZINC_FINGER_C2H2_1"/>
    <property type="match status" value="1"/>
</dbReference>
<organism evidence="3 4">
    <name type="scientific">Hexamita inflata</name>
    <dbReference type="NCBI Taxonomy" id="28002"/>
    <lineage>
        <taxon>Eukaryota</taxon>
        <taxon>Metamonada</taxon>
        <taxon>Diplomonadida</taxon>
        <taxon>Hexamitidae</taxon>
        <taxon>Hexamitinae</taxon>
        <taxon>Hexamita</taxon>
    </lineage>
</organism>
<dbReference type="InterPro" id="IPR013087">
    <property type="entry name" value="Znf_C2H2_type"/>
</dbReference>
<keyword evidence="1" id="KW-0479">Metal-binding</keyword>
<keyword evidence="1" id="KW-0863">Zinc-finger</keyword>
<sequence>MSSIKNLKSGEFKCAVCDIKFSTRELALKHLKTTQHLKTKATQEKKSVQKSIIHFEDDIPEQPTDLQVFGTKLDLILQKMDLLSERTTRLEIRLQNFEDKFENSVTKPRNSTQKLQETVNTDKILQDQLNEVKQIELAEKLIRQKVENLQKQKSYMPVQVSVGPYQSKQSNYYSGNFQQQQQQQSPSCKVCGSFIE</sequence>
<proteinExistence type="predicted"/>
<name>A0ABP1JSJ2_9EUKA</name>
<dbReference type="Proteomes" id="UP001642409">
    <property type="component" value="Unassembled WGS sequence"/>
</dbReference>
<feature type="domain" description="C2H2-type" evidence="2">
    <location>
        <begin position="12"/>
        <end position="41"/>
    </location>
</feature>
<dbReference type="EMBL" id="CAXDID020000163">
    <property type="protein sequence ID" value="CAL6045221.1"/>
    <property type="molecule type" value="Genomic_DNA"/>
</dbReference>
<evidence type="ECO:0000259" key="2">
    <source>
        <dbReference type="PROSITE" id="PS50157"/>
    </source>
</evidence>
<dbReference type="SUPFAM" id="SSF57997">
    <property type="entry name" value="Tropomyosin"/>
    <property type="match status" value="1"/>
</dbReference>
<gene>
    <name evidence="3" type="ORF">HINF_LOCUS40931</name>
</gene>
<dbReference type="PROSITE" id="PS50157">
    <property type="entry name" value="ZINC_FINGER_C2H2_2"/>
    <property type="match status" value="1"/>
</dbReference>